<comment type="caution">
    <text evidence="8">The sequence shown here is derived from an EMBL/GenBank/DDBJ whole genome shotgun (WGS) entry which is preliminary data.</text>
</comment>
<keyword evidence="3 6" id="KW-0479">Metal-binding</keyword>
<dbReference type="InterPro" id="IPR002401">
    <property type="entry name" value="Cyt_P450_E_grp-I"/>
</dbReference>
<dbReference type="SUPFAM" id="SSF48264">
    <property type="entry name" value="Cytochrome P450"/>
    <property type="match status" value="1"/>
</dbReference>
<sequence>MWASCDLPFRVSPTTLHCLVPLPSGDMHEYFWLIYSLVGLATLAYLQRWLWPDRQQLKHIPAVGSTAPILSYWGAIRWLSHGTEITQEGYRKFKGHPFKVANFNRWLVLVSGPQLIDDIRKASDHELSFDEAAWETLEVQYTVGPSVAGNSYHVPIVRGQLTRNLPFLFDDLRDEIAKAFHDQVPLADDWTPVLAHPAVMQVVARATNRAFVGAPKCRDPDWLDLSIQFTSDLILGAHIIHQFPRFLKPLAARLFTRVPAAIRRGRRHLERTIEYRKKCLEQYGDSWPDKPNDLISWLLDEAEGDERTVQNLVTRILALEFAAIHTTSNSFVHALYHLAAHPEWAKDLREEIEPVAKREGWSKASLDKMHRLDSFLKECQRYYAIGGVTMVRRAMKDFTFSDGTVVPEGTFVGVAVLATQHDPEYYEDPDTFRPWRFSELREDDDESGRHLMVSTGLEYFPFGHGRHACPGRFFAAAQLKLILAHIVLHYDIKAENEGVVPPVLQFGQNIAPNMKAKVLFRKRQP</sequence>
<evidence type="ECO:0000256" key="7">
    <source>
        <dbReference type="RuleBase" id="RU000461"/>
    </source>
</evidence>
<evidence type="ECO:0000256" key="5">
    <source>
        <dbReference type="ARBA" id="ARBA00023004"/>
    </source>
</evidence>
<dbReference type="EMBL" id="BPQB01000024">
    <property type="protein sequence ID" value="GJE92111.1"/>
    <property type="molecule type" value="Genomic_DNA"/>
</dbReference>
<dbReference type="GO" id="GO:0005506">
    <property type="term" value="F:iron ion binding"/>
    <property type="evidence" value="ECO:0007669"/>
    <property type="project" value="InterPro"/>
</dbReference>
<dbReference type="Pfam" id="PF00067">
    <property type="entry name" value="p450"/>
    <property type="match status" value="1"/>
</dbReference>
<dbReference type="PROSITE" id="PS00086">
    <property type="entry name" value="CYTOCHROME_P450"/>
    <property type="match status" value="1"/>
</dbReference>
<dbReference type="CDD" id="cd11041">
    <property type="entry name" value="CYP503A1-like"/>
    <property type="match status" value="1"/>
</dbReference>
<reference evidence="8 9" key="1">
    <citation type="submission" date="2021-08" db="EMBL/GenBank/DDBJ databases">
        <title>Draft Genome Sequence of Phanerochaete sordida strain YK-624.</title>
        <authorList>
            <person name="Mori T."/>
            <person name="Dohra H."/>
            <person name="Suzuki T."/>
            <person name="Kawagishi H."/>
            <person name="Hirai H."/>
        </authorList>
    </citation>
    <scope>NUCLEOTIDE SEQUENCE [LARGE SCALE GENOMIC DNA]</scope>
    <source>
        <strain evidence="8 9">YK-624</strain>
    </source>
</reference>
<feature type="binding site" description="axial binding residue" evidence="6">
    <location>
        <position position="469"/>
    </location>
    <ligand>
        <name>heme</name>
        <dbReference type="ChEBI" id="CHEBI:30413"/>
    </ligand>
    <ligandPart>
        <name>Fe</name>
        <dbReference type="ChEBI" id="CHEBI:18248"/>
    </ligandPart>
</feature>
<dbReference type="Proteomes" id="UP000703269">
    <property type="component" value="Unassembled WGS sequence"/>
</dbReference>
<evidence type="ECO:0000313" key="8">
    <source>
        <dbReference type="EMBL" id="GJE92111.1"/>
    </source>
</evidence>
<dbReference type="PRINTS" id="PR00463">
    <property type="entry name" value="EP450I"/>
</dbReference>
<protein>
    <submittedName>
        <fullName evidence="8">Cytochrome P450</fullName>
    </submittedName>
</protein>
<dbReference type="InterPro" id="IPR036396">
    <property type="entry name" value="Cyt_P450_sf"/>
</dbReference>
<dbReference type="PRINTS" id="PR00385">
    <property type="entry name" value="P450"/>
</dbReference>
<keyword evidence="9" id="KW-1185">Reference proteome</keyword>
<dbReference type="Gene3D" id="1.10.630.10">
    <property type="entry name" value="Cytochrome P450"/>
    <property type="match status" value="1"/>
</dbReference>
<evidence type="ECO:0000256" key="4">
    <source>
        <dbReference type="ARBA" id="ARBA00023002"/>
    </source>
</evidence>
<dbReference type="InterPro" id="IPR017972">
    <property type="entry name" value="Cyt_P450_CS"/>
</dbReference>
<keyword evidence="4 7" id="KW-0560">Oxidoreductase</keyword>
<proteinExistence type="inferred from homology"/>
<evidence type="ECO:0000256" key="6">
    <source>
        <dbReference type="PIRSR" id="PIRSR602401-1"/>
    </source>
</evidence>
<accession>A0A9P3LE38</accession>
<evidence type="ECO:0000256" key="3">
    <source>
        <dbReference type="ARBA" id="ARBA00022723"/>
    </source>
</evidence>
<dbReference type="GO" id="GO:0016705">
    <property type="term" value="F:oxidoreductase activity, acting on paired donors, with incorporation or reduction of molecular oxygen"/>
    <property type="evidence" value="ECO:0007669"/>
    <property type="project" value="InterPro"/>
</dbReference>
<dbReference type="GO" id="GO:0020037">
    <property type="term" value="F:heme binding"/>
    <property type="evidence" value="ECO:0007669"/>
    <property type="project" value="InterPro"/>
</dbReference>
<dbReference type="InterPro" id="IPR001128">
    <property type="entry name" value="Cyt_P450"/>
</dbReference>
<dbReference type="PANTHER" id="PTHR46206">
    <property type="entry name" value="CYTOCHROME P450"/>
    <property type="match status" value="1"/>
</dbReference>
<dbReference type="GO" id="GO:0004497">
    <property type="term" value="F:monooxygenase activity"/>
    <property type="evidence" value="ECO:0007669"/>
    <property type="project" value="UniProtKB-KW"/>
</dbReference>
<organism evidence="8 9">
    <name type="scientific">Phanerochaete sordida</name>
    <dbReference type="NCBI Taxonomy" id="48140"/>
    <lineage>
        <taxon>Eukaryota</taxon>
        <taxon>Fungi</taxon>
        <taxon>Dikarya</taxon>
        <taxon>Basidiomycota</taxon>
        <taxon>Agaricomycotina</taxon>
        <taxon>Agaricomycetes</taxon>
        <taxon>Polyporales</taxon>
        <taxon>Phanerochaetaceae</taxon>
        <taxon>Phanerochaete</taxon>
    </lineage>
</organism>
<keyword evidence="6 7" id="KW-0349">Heme</keyword>
<keyword evidence="5 6" id="KW-0408">Iron</keyword>
<gene>
    <name evidence="8" type="ORF">PsYK624_082640</name>
</gene>
<evidence type="ECO:0000313" key="9">
    <source>
        <dbReference type="Proteomes" id="UP000703269"/>
    </source>
</evidence>
<comment type="cofactor">
    <cofactor evidence="1 6">
        <name>heme</name>
        <dbReference type="ChEBI" id="CHEBI:30413"/>
    </cofactor>
</comment>
<dbReference type="AlphaFoldDB" id="A0A9P3LE38"/>
<keyword evidence="7" id="KW-0503">Monooxygenase</keyword>
<comment type="similarity">
    <text evidence="2 7">Belongs to the cytochrome P450 family.</text>
</comment>
<evidence type="ECO:0000256" key="1">
    <source>
        <dbReference type="ARBA" id="ARBA00001971"/>
    </source>
</evidence>
<evidence type="ECO:0000256" key="2">
    <source>
        <dbReference type="ARBA" id="ARBA00010617"/>
    </source>
</evidence>
<name>A0A9P3LE38_9APHY</name>
<dbReference type="OrthoDB" id="1844152at2759"/>